<dbReference type="EMBL" id="CP109535">
    <property type="protein sequence ID" value="WTY98595.1"/>
    <property type="molecule type" value="Genomic_DNA"/>
</dbReference>
<gene>
    <name evidence="1" type="ORF">OG626_28670</name>
</gene>
<accession>A0AAU3H1S9</accession>
<name>A0AAU3H1S9_9ACTN</name>
<reference evidence="1" key="1">
    <citation type="submission" date="2022-10" db="EMBL/GenBank/DDBJ databases">
        <title>The complete genomes of actinobacterial strains from the NBC collection.</title>
        <authorList>
            <person name="Joergensen T.S."/>
            <person name="Alvarez Arevalo M."/>
            <person name="Sterndorff E.B."/>
            <person name="Faurdal D."/>
            <person name="Vuksanovic O."/>
            <person name="Mourched A.-S."/>
            <person name="Charusanti P."/>
            <person name="Shaw S."/>
            <person name="Blin K."/>
            <person name="Weber T."/>
        </authorList>
    </citation>
    <scope>NUCLEOTIDE SEQUENCE</scope>
    <source>
        <strain evidence="1">NBC_01401</strain>
    </source>
</reference>
<sequence length="175" mass="18467">MNPAPYAIGIDTSVTRLHEADRLLRDLAAGLDLPEDAFGCTHLVRDADGGRPRVALSLAAGSEAVIEGARDRLTGQGHQVQDGVWDGAGRAVLYPGADGLKGTLTVAELVSRSAIERVQVLGAQDGPDPSIRVVTREFVRPQWWEGELVLAAMPAVGGTLVPFEVPDPTPCCADH</sequence>
<evidence type="ECO:0000313" key="1">
    <source>
        <dbReference type="EMBL" id="WTY98595.1"/>
    </source>
</evidence>
<protein>
    <submittedName>
        <fullName evidence="1">Uncharacterized protein</fullName>
    </submittedName>
</protein>
<dbReference type="AlphaFoldDB" id="A0AAU3H1S9"/>
<organism evidence="1">
    <name type="scientific">Streptomyces sp. NBC_01401</name>
    <dbReference type="NCBI Taxonomy" id="2903854"/>
    <lineage>
        <taxon>Bacteria</taxon>
        <taxon>Bacillati</taxon>
        <taxon>Actinomycetota</taxon>
        <taxon>Actinomycetes</taxon>
        <taxon>Kitasatosporales</taxon>
        <taxon>Streptomycetaceae</taxon>
        <taxon>Streptomyces</taxon>
    </lineage>
</organism>
<proteinExistence type="predicted"/>